<feature type="domain" description="Glutathione synthase substrate-binding" evidence="12">
    <location>
        <begin position="219"/>
        <end position="314"/>
    </location>
</feature>
<dbReference type="Pfam" id="PF03917">
    <property type="entry name" value="GSH_synth_ATP"/>
    <property type="match status" value="1"/>
</dbReference>
<evidence type="ECO:0000256" key="8">
    <source>
        <dbReference type="ARBA" id="ARBA00022842"/>
    </source>
</evidence>
<feature type="binding site" evidence="10">
    <location>
        <position position="128"/>
    </location>
    <ligand>
        <name>substrate</name>
    </ligand>
</feature>
<keyword evidence="8 9" id="KW-0460">Magnesium</keyword>
<feature type="binding site" evidence="10">
    <location>
        <position position="467"/>
    </location>
    <ligand>
        <name>ATP</name>
        <dbReference type="ChEBI" id="CHEBI:30616"/>
    </ligand>
</feature>
<sequence>MAHLGVFEQLRNKESLDGLVEDAIVWATAHGLVMVPAKAEPASAVCHAPIALTPVPYPRDTFVRAKSAAEDFSLLMDAVARDEEYLVRTLSPVAKHDDFVARQLGVLQRTAAERAQHRASENVISHLRSDYMLHEPTSSLLQVEINTIGVSFACLGSKTAGLHRHLLGRLGGSEADAERLPGNEALTGLVDAIGAAVRSYEAAARSAEARDSPAVVVMRNLYDQQWVQLGLWERHGVRTLRRTLAQLAAQAALAERRGDGARALTVDGERVAVVYYRAGYVPDDYLDPERDWAARELVERSDAFKLPSVAYQLAGAKKVQQDLATPGRVEAFFAATATDAEAARAARALVRSFFAGQWAPGEPEAHEAVADALARPEAYVLKPQREGGGHNLYGAALRAKLAEGGEALGAYVLMQRIAPPIHRAVLLRDGAAREADTLSELGVYSVLVRQGGRIVLSQGAGHLVRTKTADSDEGGVAAGYGVLDSPILV</sequence>
<dbReference type="PANTHER" id="PTHR11130:SF0">
    <property type="entry name" value="GLUTATHIONE SYNTHETASE"/>
    <property type="match status" value="1"/>
</dbReference>
<dbReference type="GO" id="GO:0004363">
    <property type="term" value="F:glutathione synthase activity"/>
    <property type="evidence" value="ECO:0007669"/>
    <property type="project" value="UniProtKB-UniRule"/>
</dbReference>
<dbReference type="SUPFAM" id="SSF56059">
    <property type="entry name" value="Glutathione synthetase ATP-binding domain-like"/>
    <property type="match status" value="1"/>
</dbReference>
<dbReference type="InterPro" id="IPR005615">
    <property type="entry name" value="Glutathione_synthase"/>
</dbReference>
<evidence type="ECO:0000256" key="3">
    <source>
        <dbReference type="ARBA" id="ARBA00022598"/>
    </source>
</evidence>
<comment type="pathway">
    <text evidence="1 9">Sulfur metabolism; glutathione biosynthesis; glutathione from L-cysteine and L-glutamate: step 2/2.</text>
</comment>
<dbReference type="EMBL" id="JASFZW010000003">
    <property type="protein sequence ID" value="KAK2079002.1"/>
    <property type="molecule type" value="Genomic_DNA"/>
</dbReference>
<dbReference type="Gene3D" id="3.30.1490.50">
    <property type="match status" value="1"/>
</dbReference>
<name>A0AAD9IN30_PROWI</name>
<dbReference type="InterPro" id="IPR004887">
    <property type="entry name" value="GSH_synth_subst-bd"/>
</dbReference>
<dbReference type="EC" id="6.3.2.3" evidence="9"/>
<dbReference type="InterPro" id="IPR037013">
    <property type="entry name" value="GSH-S_sub-bd_sf"/>
</dbReference>
<evidence type="ECO:0000256" key="7">
    <source>
        <dbReference type="ARBA" id="ARBA00022840"/>
    </source>
</evidence>
<dbReference type="PANTHER" id="PTHR11130">
    <property type="entry name" value="GLUTATHIONE SYNTHETASE"/>
    <property type="match status" value="1"/>
</dbReference>
<dbReference type="InterPro" id="IPR016185">
    <property type="entry name" value="PreATP-grasp_dom_sf"/>
</dbReference>
<dbReference type="Proteomes" id="UP001255856">
    <property type="component" value="Unassembled WGS sequence"/>
</dbReference>
<feature type="binding site" evidence="11">
    <location>
        <position position="146"/>
    </location>
    <ligand>
        <name>Mg(2+)</name>
        <dbReference type="ChEBI" id="CHEBI:18420"/>
    </ligand>
</feature>
<keyword evidence="14" id="KW-1185">Reference proteome</keyword>
<feature type="binding site" evidence="10">
    <location>
        <position position="440"/>
    </location>
    <ligand>
        <name>ATP</name>
        <dbReference type="ChEBI" id="CHEBI:30616"/>
    </ligand>
</feature>
<feature type="binding site" evidence="10">
    <location>
        <position position="144"/>
    </location>
    <ligand>
        <name>ATP</name>
        <dbReference type="ChEBI" id="CHEBI:30616"/>
    </ligand>
</feature>
<evidence type="ECO:0000256" key="4">
    <source>
        <dbReference type="ARBA" id="ARBA00022684"/>
    </source>
</evidence>
<dbReference type="AlphaFoldDB" id="A0AAD9IN30"/>
<accession>A0AAD9IN30</accession>
<evidence type="ECO:0000256" key="1">
    <source>
        <dbReference type="ARBA" id="ARBA00004965"/>
    </source>
</evidence>
<gene>
    <name evidence="13" type="ORF">QBZ16_002692</name>
</gene>
<keyword evidence="6 9" id="KW-0547">Nucleotide-binding</keyword>
<feature type="binding site" evidence="10">
    <location>
        <begin position="414"/>
        <end position="417"/>
    </location>
    <ligand>
        <name>ATP</name>
        <dbReference type="ChEBI" id="CHEBI:30616"/>
    </ligand>
</feature>
<dbReference type="NCBIfam" id="TIGR01986">
    <property type="entry name" value="glut_syn_euk"/>
    <property type="match status" value="1"/>
</dbReference>
<comment type="similarity">
    <text evidence="2 9">Belongs to the eukaryotic GSH synthase family.</text>
</comment>
<keyword evidence="3 9" id="KW-0436">Ligase</keyword>
<comment type="catalytic activity">
    <reaction evidence="9">
        <text>gamma-L-glutamyl-L-cysteine + glycine + ATP = glutathione + ADP + phosphate + H(+)</text>
        <dbReference type="Rhea" id="RHEA:13557"/>
        <dbReference type="ChEBI" id="CHEBI:15378"/>
        <dbReference type="ChEBI" id="CHEBI:30616"/>
        <dbReference type="ChEBI" id="CHEBI:43474"/>
        <dbReference type="ChEBI" id="CHEBI:57305"/>
        <dbReference type="ChEBI" id="CHEBI:57925"/>
        <dbReference type="ChEBI" id="CHEBI:58173"/>
        <dbReference type="ChEBI" id="CHEBI:456216"/>
        <dbReference type="EC" id="6.3.2.3"/>
    </reaction>
</comment>
<feature type="binding site" evidence="10">
    <location>
        <position position="393"/>
    </location>
    <ligand>
        <name>ATP</name>
        <dbReference type="ChEBI" id="CHEBI:30616"/>
    </ligand>
</feature>
<organism evidence="13 14">
    <name type="scientific">Prototheca wickerhamii</name>
    <dbReference type="NCBI Taxonomy" id="3111"/>
    <lineage>
        <taxon>Eukaryota</taxon>
        <taxon>Viridiplantae</taxon>
        <taxon>Chlorophyta</taxon>
        <taxon>core chlorophytes</taxon>
        <taxon>Trebouxiophyceae</taxon>
        <taxon>Chlorellales</taxon>
        <taxon>Chlorellaceae</taxon>
        <taxon>Prototheca</taxon>
    </lineage>
</organism>
<reference evidence="13" key="1">
    <citation type="submission" date="2021-01" db="EMBL/GenBank/DDBJ databases">
        <authorList>
            <person name="Eckstrom K.M.E."/>
        </authorList>
    </citation>
    <scope>NUCLEOTIDE SEQUENCE</scope>
    <source>
        <strain evidence="13">UVCC 0001</strain>
    </source>
</reference>
<dbReference type="Gene3D" id="3.30.470.20">
    <property type="entry name" value="ATP-grasp fold, B domain"/>
    <property type="match status" value="1"/>
</dbReference>
<evidence type="ECO:0000313" key="14">
    <source>
        <dbReference type="Proteomes" id="UP001255856"/>
    </source>
</evidence>
<dbReference type="Gene3D" id="1.10.1080.10">
    <property type="entry name" value="Glutathione Synthetase, Chain A, domain 3"/>
    <property type="match status" value="1"/>
</dbReference>
<dbReference type="Gene3D" id="3.40.50.1760">
    <property type="entry name" value="Glutathione synthase, substrate-binding domain superfamily, eukaryotic"/>
    <property type="match status" value="1"/>
</dbReference>
<dbReference type="Pfam" id="PF03199">
    <property type="entry name" value="GSH_synthase"/>
    <property type="match status" value="1"/>
</dbReference>
<dbReference type="Gene3D" id="3.30.1490.80">
    <property type="match status" value="1"/>
</dbReference>
<dbReference type="SUPFAM" id="SSF52440">
    <property type="entry name" value="PreATP-grasp domain"/>
    <property type="match status" value="1"/>
</dbReference>
<keyword evidence="7 9" id="KW-0067">ATP-binding</keyword>
<feature type="binding site" evidence="10">
    <location>
        <position position="317"/>
    </location>
    <ligand>
        <name>ATP</name>
        <dbReference type="ChEBI" id="CHEBI:30616"/>
    </ligand>
</feature>
<feature type="binding site" evidence="10">
    <location>
        <position position="224"/>
    </location>
    <ligand>
        <name>substrate</name>
    </ligand>
</feature>
<keyword evidence="5 9" id="KW-0479">Metal-binding</keyword>
<protein>
    <recommendedName>
        <fullName evidence="9">Glutathione synthetase</fullName>
        <shortName evidence="9">GSH-S</shortName>
        <ecNumber evidence="9">6.3.2.3</ecNumber>
    </recommendedName>
</protein>
<evidence type="ECO:0000256" key="2">
    <source>
        <dbReference type="ARBA" id="ARBA00010385"/>
    </source>
</evidence>
<dbReference type="InterPro" id="IPR014042">
    <property type="entry name" value="Glutathione_synthase_a-hlx"/>
</dbReference>
<comment type="caution">
    <text evidence="13">The sequence shown here is derived from an EMBL/GenBank/DDBJ whole genome shotgun (WGS) entry which is preliminary data.</text>
</comment>
<evidence type="ECO:0000259" key="12">
    <source>
        <dbReference type="Pfam" id="PF03199"/>
    </source>
</evidence>
<feature type="binding site" evidence="11">
    <location>
        <position position="144"/>
    </location>
    <ligand>
        <name>Mg(2+)</name>
        <dbReference type="ChEBI" id="CHEBI:18420"/>
    </ligand>
</feature>
<keyword evidence="4 9" id="KW-0317">Glutathione biosynthesis</keyword>
<proteinExistence type="inferred from homology"/>
<evidence type="ECO:0000256" key="9">
    <source>
        <dbReference type="PIRNR" id="PIRNR001558"/>
    </source>
</evidence>
<feature type="binding site" evidence="10">
    <location>
        <position position="473"/>
    </location>
    <ligand>
        <name>ATP</name>
        <dbReference type="ChEBI" id="CHEBI:30616"/>
    </ligand>
</feature>
<dbReference type="InterPro" id="IPR014709">
    <property type="entry name" value="Glutathione_synthase_C_euk"/>
</dbReference>
<feature type="binding site" evidence="10">
    <location>
        <begin position="382"/>
        <end position="391"/>
    </location>
    <ligand>
        <name>ATP</name>
        <dbReference type="ChEBI" id="CHEBI:30616"/>
    </ligand>
</feature>
<evidence type="ECO:0000256" key="11">
    <source>
        <dbReference type="PIRSR" id="PIRSR001558-2"/>
    </source>
</evidence>
<dbReference type="PIRSF" id="PIRSF001558">
    <property type="entry name" value="GSHase"/>
    <property type="match status" value="1"/>
</dbReference>
<dbReference type="GO" id="GO:0043295">
    <property type="term" value="F:glutathione binding"/>
    <property type="evidence" value="ECO:0007669"/>
    <property type="project" value="UniProtKB-UniRule"/>
</dbReference>
<evidence type="ECO:0000313" key="13">
    <source>
        <dbReference type="EMBL" id="KAK2079002.1"/>
    </source>
</evidence>
<dbReference type="GO" id="GO:0000287">
    <property type="term" value="F:magnesium ion binding"/>
    <property type="evidence" value="ECO:0007669"/>
    <property type="project" value="UniProtKB-UniRule"/>
</dbReference>
<evidence type="ECO:0000256" key="5">
    <source>
        <dbReference type="ARBA" id="ARBA00022723"/>
    </source>
</evidence>
<feature type="binding site" evidence="10">
    <location>
        <position position="465"/>
    </location>
    <ligand>
        <name>substrate</name>
    </ligand>
</feature>
<dbReference type="InterPro" id="IPR014049">
    <property type="entry name" value="Glutathione_synthase_N_euk"/>
</dbReference>
<evidence type="ECO:0000256" key="10">
    <source>
        <dbReference type="PIRSR" id="PIRSR001558-1"/>
    </source>
</evidence>
<dbReference type="GO" id="GO:0005524">
    <property type="term" value="F:ATP binding"/>
    <property type="evidence" value="ECO:0007669"/>
    <property type="project" value="UniProtKB-UniRule"/>
</dbReference>
<evidence type="ECO:0000256" key="6">
    <source>
        <dbReference type="ARBA" id="ARBA00022741"/>
    </source>
</evidence>
<comment type="cofactor">
    <cofactor evidence="9 11">
        <name>Mg(2+)</name>
        <dbReference type="ChEBI" id="CHEBI:18420"/>
    </cofactor>
    <text evidence="9 11">Binds 1 Mg(2+) ion per subunit.</text>
</comment>
<feature type="binding site" evidence="11">
    <location>
        <position position="386"/>
    </location>
    <ligand>
        <name>Mg(2+)</name>
        <dbReference type="ChEBI" id="CHEBI:18420"/>
    </ligand>
</feature>
<dbReference type="GO" id="GO:0005829">
    <property type="term" value="C:cytosol"/>
    <property type="evidence" value="ECO:0007669"/>
    <property type="project" value="TreeGrafter"/>
</dbReference>